<feature type="region of interest" description="Disordered" evidence="1">
    <location>
        <begin position="391"/>
        <end position="455"/>
    </location>
</feature>
<feature type="region of interest" description="Disordered" evidence="1">
    <location>
        <begin position="216"/>
        <end position="264"/>
    </location>
</feature>
<reference evidence="2 3" key="1">
    <citation type="journal article" date="2018" name="Proc. Natl. Acad. Sci. U.S.A.">
        <title>Draft genome sequence of Camellia sinensis var. sinensis provides insights into the evolution of the tea genome and tea quality.</title>
        <authorList>
            <person name="Wei C."/>
            <person name="Yang H."/>
            <person name="Wang S."/>
            <person name="Zhao J."/>
            <person name="Liu C."/>
            <person name="Gao L."/>
            <person name="Xia E."/>
            <person name="Lu Y."/>
            <person name="Tai Y."/>
            <person name="She G."/>
            <person name="Sun J."/>
            <person name="Cao H."/>
            <person name="Tong W."/>
            <person name="Gao Q."/>
            <person name="Li Y."/>
            <person name="Deng W."/>
            <person name="Jiang X."/>
            <person name="Wang W."/>
            <person name="Chen Q."/>
            <person name="Zhang S."/>
            <person name="Li H."/>
            <person name="Wu J."/>
            <person name="Wang P."/>
            <person name="Li P."/>
            <person name="Shi C."/>
            <person name="Zheng F."/>
            <person name="Jian J."/>
            <person name="Huang B."/>
            <person name="Shan D."/>
            <person name="Shi M."/>
            <person name="Fang C."/>
            <person name="Yue Y."/>
            <person name="Li F."/>
            <person name="Li D."/>
            <person name="Wei S."/>
            <person name="Han B."/>
            <person name="Jiang C."/>
            <person name="Yin Y."/>
            <person name="Xia T."/>
            <person name="Zhang Z."/>
            <person name="Bennetzen J.L."/>
            <person name="Zhao S."/>
            <person name="Wan X."/>
        </authorList>
    </citation>
    <scope>NUCLEOTIDE SEQUENCE [LARGE SCALE GENOMIC DNA]</scope>
    <source>
        <strain evidence="3">cv. Shuchazao</strain>
        <tissue evidence="2">Leaf</tissue>
    </source>
</reference>
<evidence type="ECO:0000313" key="2">
    <source>
        <dbReference type="EMBL" id="THG22849.1"/>
    </source>
</evidence>
<organism evidence="2 3">
    <name type="scientific">Camellia sinensis var. sinensis</name>
    <name type="common">China tea</name>
    <dbReference type="NCBI Taxonomy" id="542762"/>
    <lineage>
        <taxon>Eukaryota</taxon>
        <taxon>Viridiplantae</taxon>
        <taxon>Streptophyta</taxon>
        <taxon>Embryophyta</taxon>
        <taxon>Tracheophyta</taxon>
        <taxon>Spermatophyta</taxon>
        <taxon>Magnoliopsida</taxon>
        <taxon>eudicotyledons</taxon>
        <taxon>Gunneridae</taxon>
        <taxon>Pentapetalae</taxon>
        <taxon>asterids</taxon>
        <taxon>Ericales</taxon>
        <taxon>Theaceae</taxon>
        <taxon>Camellia</taxon>
    </lineage>
</organism>
<comment type="caution">
    <text evidence="2">The sequence shown here is derived from an EMBL/GenBank/DDBJ whole genome shotgun (WGS) entry which is preliminary data.</text>
</comment>
<dbReference type="PANTHER" id="PTHR38371:SF1">
    <property type="entry name" value="RHO GTPASE-ACTIVATING PROTEIN"/>
    <property type="match status" value="1"/>
</dbReference>
<feature type="region of interest" description="Disordered" evidence="1">
    <location>
        <begin position="522"/>
        <end position="563"/>
    </location>
</feature>
<dbReference type="STRING" id="542762.A0A4S4F0B9"/>
<protein>
    <submittedName>
        <fullName evidence="2">Uncharacterized protein</fullName>
    </submittedName>
</protein>
<evidence type="ECO:0000256" key="1">
    <source>
        <dbReference type="SAM" id="MobiDB-lite"/>
    </source>
</evidence>
<evidence type="ECO:0000313" key="3">
    <source>
        <dbReference type="Proteomes" id="UP000306102"/>
    </source>
</evidence>
<name>A0A4S4F0B9_CAMSN</name>
<proteinExistence type="predicted"/>
<accession>A0A4S4F0B9</accession>
<feature type="compositionally biased region" description="Polar residues" evidence="1">
    <location>
        <begin position="144"/>
        <end position="158"/>
    </location>
</feature>
<gene>
    <name evidence="2" type="ORF">TEA_023162</name>
</gene>
<feature type="compositionally biased region" description="Basic residues" evidence="1">
    <location>
        <begin position="546"/>
        <end position="563"/>
    </location>
</feature>
<keyword evidence="3" id="KW-1185">Reference proteome</keyword>
<feature type="compositionally biased region" description="Polar residues" evidence="1">
    <location>
        <begin position="391"/>
        <end position="410"/>
    </location>
</feature>
<feature type="region of interest" description="Disordered" evidence="1">
    <location>
        <begin position="135"/>
        <end position="195"/>
    </location>
</feature>
<feature type="compositionally biased region" description="Polar residues" evidence="1">
    <location>
        <begin position="183"/>
        <end position="195"/>
    </location>
</feature>
<dbReference type="PANTHER" id="PTHR38371">
    <property type="entry name" value="RHO GTPASE-ACTIVATING PROTEIN"/>
    <property type="match status" value="1"/>
</dbReference>
<feature type="compositionally biased region" description="Basic and acidic residues" evidence="1">
    <location>
        <begin position="227"/>
        <end position="244"/>
    </location>
</feature>
<feature type="compositionally biased region" description="Polar residues" evidence="1">
    <location>
        <begin position="249"/>
        <end position="264"/>
    </location>
</feature>
<sequence length="563" mass="63031">MADFEAPSFSLGLDFDLDSEPQISVTKHPSSSNPSFRLIEDDDFDLEPQSTVTKNPLLSEQARPCSTNPSFRLIEDEDDDDFEIPTVEREPVVSEPPGTLKRLRRGLGSDSKSVAPKRKSVELFCNVDDEIEDFSSQEDRLANEHSSTQYRSGCSSSKFPLHGHGVFTTQSTSQSKATKRKQASNTPASASLGTSSNKLMFPKLTVSPLRRFQLINSDSDDPSVSEDANREANKVYSSLKEKQYDPGQYPTTSGQKRMKASSSTSQTEDLWKDFYAEKSFHIRTPALDELCAEYFRSVKDKNEVSNRRHDKCMSDNKGSYQNCNVINNDENQCRLGDSTVPAHNYFFHDDPRIQKLVRSCLPYFFPLGATNNRGNTNPISSVIDYMSQFNHGETSRQQATQKTNAETSSTRGRKNSKKSNAETSSTRRRKNSKKSNAEELPEGSGSWVNPKSSVGIPKLAGKRRVQAVDQSAGHWFTDPDGRRFELTLFLDEYKRPYKGYVYVTKNGQELTGQNAYRNYKKETGAGFRRSGKKAASNKKTAANKKTAGKKTTAAKKRTAAKKK</sequence>
<dbReference type="AlphaFoldDB" id="A0A4S4F0B9"/>
<dbReference type="Proteomes" id="UP000306102">
    <property type="component" value="Unassembled WGS sequence"/>
</dbReference>
<dbReference type="EMBL" id="SDRB02000649">
    <property type="protein sequence ID" value="THG22849.1"/>
    <property type="molecule type" value="Genomic_DNA"/>
</dbReference>
<feature type="region of interest" description="Disordered" evidence="1">
    <location>
        <begin position="90"/>
        <end position="113"/>
    </location>
</feature>